<accession>A0A0P1AY61</accession>
<dbReference type="Gene3D" id="2.100.10.30">
    <property type="entry name" value="Jacalin-like lectin domain"/>
    <property type="match status" value="1"/>
</dbReference>
<dbReference type="Proteomes" id="UP000054928">
    <property type="component" value="Unassembled WGS sequence"/>
</dbReference>
<dbReference type="EMBL" id="CCYD01002532">
    <property type="protein sequence ID" value="CEG47396.1"/>
    <property type="molecule type" value="Genomic_DNA"/>
</dbReference>
<organism evidence="3 4">
    <name type="scientific">Plasmopara halstedii</name>
    <name type="common">Downy mildew of sunflower</name>
    <dbReference type="NCBI Taxonomy" id="4781"/>
    <lineage>
        <taxon>Eukaryota</taxon>
        <taxon>Sar</taxon>
        <taxon>Stramenopiles</taxon>
        <taxon>Oomycota</taxon>
        <taxon>Peronosporomycetes</taxon>
        <taxon>Peronosporales</taxon>
        <taxon>Peronosporaceae</taxon>
        <taxon>Plasmopara</taxon>
    </lineage>
</organism>
<dbReference type="RefSeq" id="XP_024583765.1">
    <property type="nucleotide sequence ID" value="XM_024718359.1"/>
</dbReference>
<dbReference type="AlphaFoldDB" id="A0A0P1AY61"/>
<evidence type="ECO:0000313" key="3">
    <source>
        <dbReference type="EMBL" id="CEG47396.1"/>
    </source>
</evidence>
<dbReference type="SUPFAM" id="SSF51101">
    <property type="entry name" value="Mannose-binding lectins"/>
    <property type="match status" value="1"/>
</dbReference>
<evidence type="ECO:0000259" key="2">
    <source>
        <dbReference type="PROSITE" id="PS51752"/>
    </source>
</evidence>
<feature type="chain" id="PRO_5006059032" evidence="1">
    <location>
        <begin position="17"/>
        <end position="187"/>
    </location>
</feature>
<dbReference type="Pfam" id="PF01419">
    <property type="entry name" value="Jacalin"/>
    <property type="match status" value="1"/>
</dbReference>
<dbReference type="OMA" id="SHTRIFF"/>
<evidence type="ECO:0000313" key="4">
    <source>
        <dbReference type="Proteomes" id="UP000054928"/>
    </source>
</evidence>
<dbReference type="InterPro" id="IPR036404">
    <property type="entry name" value="Jacalin-like_lectin_dom_sf"/>
</dbReference>
<reference evidence="4" key="1">
    <citation type="submission" date="2014-09" db="EMBL/GenBank/DDBJ databases">
        <authorList>
            <person name="Sharma Rahul"/>
            <person name="Thines Marco"/>
        </authorList>
    </citation>
    <scope>NUCLEOTIDE SEQUENCE [LARGE SCALE GENOMIC DNA]</scope>
</reference>
<dbReference type="GeneID" id="36399328"/>
<dbReference type="OrthoDB" id="40902at2759"/>
<dbReference type="GO" id="GO:0030246">
    <property type="term" value="F:carbohydrate binding"/>
    <property type="evidence" value="ECO:0007669"/>
    <property type="project" value="UniProtKB-KW"/>
</dbReference>
<dbReference type="InterPro" id="IPR001229">
    <property type="entry name" value="Jacalin-like_lectin_dom"/>
</dbReference>
<evidence type="ECO:0000256" key="1">
    <source>
        <dbReference type="SAM" id="SignalP"/>
    </source>
</evidence>
<feature type="domain" description="Jacalin-type lectin" evidence="2">
    <location>
        <begin position="25"/>
        <end position="170"/>
    </location>
</feature>
<dbReference type="SMART" id="SM00915">
    <property type="entry name" value="Jacalin"/>
    <property type="match status" value="1"/>
</dbReference>
<keyword evidence="3" id="KW-0430">Lectin</keyword>
<dbReference type="PROSITE" id="PS51752">
    <property type="entry name" value="JACALIN_LECTIN"/>
    <property type="match status" value="1"/>
</dbReference>
<feature type="signal peptide" evidence="1">
    <location>
        <begin position="1"/>
        <end position="16"/>
    </location>
</feature>
<proteinExistence type="predicted"/>
<keyword evidence="1" id="KW-0732">Signal</keyword>
<keyword evidence="4" id="KW-1185">Reference proteome</keyword>
<name>A0A0P1AY61_PLAHL</name>
<sequence length="187" mass="20689">MKLFCPFLSALALVEGDDVLNRNDFQTCPAIGGPHGMDFYDILGMDYGGKVKSISICHGHRVDGIVMSYVYPHGASIDRYHGRKKKCQSFDLAPDEYITHWEAHTVKADRKTKVCYVRFTNNKGVSFEGGHNTSNENNKAGCDAPEGYQLGGIFGREGDEIDALGPIWVKLDAPQSNPELDTIQHPL</sequence>
<protein>
    <submittedName>
        <fullName evidence="3">Mannose-binding lectin</fullName>
    </submittedName>
</protein>